<reference evidence="6" key="1">
    <citation type="journal article" date="2019" name="Int. J. Syst. Evol. Microbiol.">
        <title>The Global Catalogue of Microorganisms (GCM) 10K type strain sequencing project: providing services to taxonomists for standard genome sequencing and annotation.</title>
        <authorList>
            <consortium name="The Broad Institute Genomics Platform"/>
            <consortium name="The Broad Institute Genome Sequencing Center for Infectious Disease"/>
            <person name="Wu L."/>
            <person name="Ma J."/>
        </authorList>
    </citation>
    <scope>NUCLEOTIDE SEQUENCE [LARGE SCALE GENOMIC DNA]</scope>
    <source>
        <strain evidence="6">JCM 16545</strain>
    </source>
</reference>
<dbReference type="Gene3D" id="1.20.120.530">
    <property type="entry name" value="GntR ligand-binding domain-like"/>
    <property type="match status" value="1"/>
</dbReference>
<proteinExistence type="predicted"/>
<dbReference type="InterPro" id="IPR008920">
    <property type="entry name" value="TF_FadR/GntR_C"/>
</dbReference>
<dbReference type="RefSeq" id="WP_377094684.1">
    <property type="nucleotide sequence ID" value="NZ_JBHSJM010000001.1"/>
</dbReference>
<keyword evidence="1" id="KW-0805">Transcription regulation</keyword>
<keyword evidence="2" id="KW-0238">DNA-binding</keyword>
<organism evidence="5 6">
    <name type="scientific">Rubritalea spongiae</name>
    <dbReference type="NCBI Taxonomy" id="430797"/>
    <lineage>
        <taxon>Bacteria</taxon>
        <taxon>Pseudomonadati</taxon>
        <taxon>Verrucomicrobiota</taxon>
        <taxon>Verrucomicrobiia</taxon>
        <taxon>Verrucomicrobiales</taxon>
        <taxon>Rubritaleaceae</taxon>
        <taxon>Rubritalea</taxon>
    </lineage>
</organism>
<keyword evidence="6" id="KW-1185">Reference proteome</keyword>
<dbReference type="SUPFAM" id="SSF48008">
    <property type="entry name" value="GntR ligand-binding domain-like"/>
    <property type="match status" value="1"/>
</dbReference>
<evidence type="ECO:0000256" key="2">
    <source>
        <dbReference type="ARBA" id="ARBA00023125"/>
    </source>
</evidence>
<protein>
    <submittedName>
        <fullName evidence="5">FadR/GntR family transcriptional regulator</fullName>
    </submittedName>
</protein>
<evidence type="ECO:0000256" key="1">
    <source>
        <dbReference type="ARBA" id="ARBA00023015"/>
    </source>
</evidence>
<dbReference type="Pfam" id="PF07729">
    <property type="entry name" value="FCD"/>
    <property type="match status" value="1"/>
</dbReference>
<comment type="caution">
    <text evidence="5">The sequence shown here is derived from an EMBL/GenBank/DDBJ whole genome shotgun (WGS) entry which is preliminary data.</text>
</comment>
<dbReference type="PANTHER" id="PTHR43537">
    <property type="entry name" value="TRANSCRIPTIONAL REGULATOR, GNTR FAMILY"/>
    <property type="match status" value="1"/>
</dbReference>
<keyword evidence="3" id="KW-0804">Transcription</keyword>
<accession>A0ABW5E283</accession>
<evidence type="ECO:0000313" key="5">
    <source>
        <dbReference type="EMBL" id="MFD2276726.1"/>
    </source>
</evidence>
<dbReference type="InterPro" id="IPR011711">
    <property type="entry name" value="GntR_C"/>
</dbReference>
<sequence length="175" mass="19156">MIETISGSGSYVARGNLDVISKAVATYSSLINDEKASNDLVEFRVLIEGAALNRLARSERDKQARVERLIDILEDMRGESDPAVFGELDSKFHIQILESCNNAFINMIGKALYSHYQSCIGHAHAMATLGMREDTVAEHDAIIQALIASDGEAARLALEKHLSAAKERSELMGIH</sequence>
<evidence type="ECO:0000313" key="6">
    <source>
        <dbReference type="Proteomes" id="UP001597297"/>
    </source>
</evidence>
<evidence type="ECO:0000259" key="4">
    <source>
        <dbReference type="SMART" id="SM00895"/>
    </source>
</evidence>
<dbReference type="PANTHER" id="PTHR43537:SF5">
    <property type="entry name" value="UXU OPERON TRANSCRIPTIONAL REGULATOR"/>
    <property type="match status" value="1"/>
</dbReference>
<gene>
    <name evidence="5" type="ORF">ACFSQZ_09625</name>
</gene>
<dbReference type="EMBL" id="JBHUJC010000026">
    <property type="protein sequence ID" value="MFD2276726.1"/>
    <property type="molecule type" value="Genomic_DNA"/>
</dbReference>
<dbReference type="SMART" id="SM00895">
    <property type="entry name" value="FCD"/>
    <property type="match status" value="1"/>
</dbReference>
<evidence type="ECO:0000256" key="3">
    <source>
        <dbReference type="ARBA" id="ARBA00023163"/>
    </source>
</evidence>
<dbReference type="Proteomes" id="UP001597297">
    <property type="component" value="Unassembled WGS sequence"/>
</dbReference>
<feature type="domain" description="GntR C-terminal" evidence="4">
    <location>
        <begin position="39"/>
        <end position="164"/>
    </location>
</feature>
<name>A0ABW5E283_9BACT</name>